<dbReference type="SUPFAM" id="SSF52972">
    <property type="entry name" value="ITPase-like"/>
    <property type="match status" value="1"/>
</dbReference>
<evidence type="ECO:0000313" key="2">
    <source>
        <dbReference type="EMBL" id="PWU96975.1"/>
    </source>
</evidence>
<name>A0A2V2VKL0_TRYCR</name>
<dbReference type="InterPro" id="IPR003697">
    <property type="entry name" value="Maf-like"/>
</dbReference>
<dbReference type="OrthoDB" id="10267058at2759"/>
<dbReference type="Proteomes" id="UP000246121">
    <property type="component" value="Unassembled WGS sequence"/>
</dbReference>
<dbReference type="VEuPathDB" id="TriTrypDB:TcBrA4_0104370"/>
<dbReference type="GO" id="GO:0047429">
    <property type="term" value="F:nucleoside triphosphate diphosphatase activity"/>
    <property type="evidence" value="ECO:0007669"/>
    <property type="project" value="InterPro"/>
</dbReference>
<dbReference type="Pfam" id="PF02545">
    <property type="entry name" value="Maf"/>
    <property type="match status" value="1"/>
</dbReference>
<dbReference type="EMBL" id="PRFA01000017">
    <property type="protein sequence ID" value="PWU96975.1"/>
    <property type="molecule type" value="Genomic_DNA"/>
</dbReference>
<dbReference type="VEuPathDB" id="TriTrypDB:TcCLB.511725.210"/>
<sequence length="205" mass="22771">MSASHSNDPVMVIGTSSRRRADILVEHFTGVYKEFITISPEIDEKEWRSTDPFDLTKLIARAKMQAVLEKLKDMHPAPKHGVVVTFDQVVVKDGEIREKPTSVEEAKKFIASYSNSSVRTVAAYVVYIIDSGKIKVGEKETVTYFSAYNDNVINRVLARGVCMNTAGAFVVEDEDISRHVVRNLGTLEAVQGVDPAALELLIKQD</sequence>
<keyword evidence="1" id="KW-0378">Hydrolase</keyword>
<evidence type="ECO:0008006" key="4">
    <source>
        <dbReference type="Google" id="ProtNLM"/>
    </source>
</evidence>
<organism evidence="2 3">
    <name type="scientific">Trypanosoma cruzi</name>
    <dbReference type="NCBI Taxonomy" id="5693"/>
    <lineage>
        <taxon>Eukaryota</taxon>
        <taxon>Discoba</taxon>
        <taxon>Euglenozoa</taxon>
        <taxon>Kinetoplastea</taxon>
        <taxon>Metakinetoplastina</taxon>
        <taxon>Trypanosomatida</taxon>
        <taxon>Trypanosomatidae</taxon>
        <taxon>Trypanosoma</taxon>
        <taxon>Schizotrypanum</taxon>
    </lineage>
</organism>
<dbReference type="AlphaFoldDB" id="A0A2V2VKL0"/>
<gene>
    <name evidence="2" type="ORF">C4B63_17g93</name>
</gene>
<reference evidence="2 3" key="1">
    <citation type="journal article" date="2018" name="Microb. Genom.">
        <title>Expanding an expanded genome: long-read sequencing of Trypanosoma cruzi.</title>
        <authorList>
            <person name="Berna L."/>
            <person name="Rodriguez M."/>
            <person name="Chiribao M.L."/>
            <person name="Parodi-Talice A."/>
            <person name="Pita S."/>
            <person name="Rijo G."/>
            <person name="Alvarez-Valin F."/>
            <person name="Robello C."/>
        </authorList>
    </citation>
    <scope>NUCLEOTIDE SEQUENCE [LARGE SCALE GENOMIC DNA]</scope>
    <source>
        <strain evidence="2 3">Dm28c</strain>
    </source>
</reference>
<dbReference type="VEuPathDB" id="TriTrypDB:TcG_00270"/>
<evidence type="ECO:0000256" key="1">
    <source>
        <dbReference type="ARBA" id="ARBA00022801"/>
    </source>
</evidence>
<dbReference type="PANTHER" id="PTHR43213">
    <property type="entry name" value="BIFUNCTIONAL DTTP/UTP PYROPHOSPHATASE/METHYLTRANSFERASE PROTEIN-RELATED"/>
    <property type="match status" value="1"/>
</dbReference>
<evidence type="ECO:0000313" key="3">
    <source>
        <dbReference type="Proteomes" id="UP000246121"/>
    </source>
</evidence>
<dbReference type="VEuPathDB" id="TriTrypDB:C3747_12g87"/>
<dbReference type="VEuPathDB" id="TriTrypDB:BCY84_18410"/>
<accession>A0A2V2VKL0</accession>
<comment type="caution">
    <text evidence="2">The sequence shown here is derived from an EMBL/GenBank/DDBJ whole genome shotgun (WGS) entry which is preliminary data.</text>
</comment>
<dbReference type="VEuPathDB" id="TriTrypDB:C4B63_17g93"/>
<dbReference type="PANTHER" id="PTHR43213:SF4">
    <property type="entry name" value="7-METHYL-GTP PYROPHOSPHATASE"/>
    <property type="match status" value="1"/>
</dbReference>
<dbReference type="InterPro" id="IPR029001">
    <property type="entry name" value="ITPase-like_fam"/>
</dbReference>
<dbReference type="VEuPathDB" id="TriTrypDB:ECC02_003761"/>
<proteinExistence type="predicted"/>
<protein>
    <recommendedName>
        <fullName evidence="4">Septum formation protein MAF</fullName>
    </recommendedName>
</protein>
<dbReference type="VEuPathDB" id="TriTrypDB:TcYC6_0053290"/>
<dbReference type="Gene3D" id="3.90.950.10">
    <property type="match status" value="1"/>
</dbReference>